<comment type="caution">
    <text evidence="3">The sequence shown here is derived from an EMBL/GenBank/DDBJ whole genome shotgun (WGS) entry which is preliminary data.</text>
</comment>
<protein>
    <submittedName>
        <fullName evidence="3">Uncharacterized protein</fullName>
    </submittedName>
</protein>
<evidence type="ECO:0000313" key="4">
    <source>
        <dbReference type="Proteomes" id="UP001500185"/>
    </source>
</evidence>
<gene>
    <name evidence="3" type="ORF">GCM10009433_10660</name>
</gene>
<dbReference type="Proteomes" id="UP001500185">
    <property type="component" value="Unassembled WGS sequence"/>
</dbReference>
<name>A0ABN1K5X1_9FLAO</name>
<evidence type="ECO:0000256" key="2">
    <source>
        <dbReference type="SAM" id="SignalP"/>
    </source>
</evidence>
<feature type="signal peptide" evidence="2">
    <location>
        <begin position="1"/>
        <end position="23"/>
    </location>
</feature>
<accession>A0ABN1K5X1</accession>
<keyword evidence="2" id="KW-0732">Signal</keyword>
<reference evidence="4" key="1">
    <citation type="journal article" date="2019" name="Int. J. Syst. Evol. Microbiol.">
        <title>The Global Catalogue of Microorganisms (GCM) 10K type strain sequencing project: providing services to taxonomists for standard genome sequencing and annotation.</title>
        <authorList>
            <consortium name="The Broad Institute Genomics Platform"/>
            <consortium name="The Broad Institute Genome Sequencing Center for Infectious Disease"/>
            <person name="Wu L."/>
            <person name="Ma J."/>
        </authorList>
    </citation>
    <scope>NUCLEOTIDE SEQUENCE [LARGE SCALE GENOMIC DNA]</scope>
    <source>
        <strain evidence="4">JCM 16231</strain>
    </source>
</reference>
<dbReference type="EMBL" id="BAAAGG010000005">
    <property type="protein sequence ID" value="GAA0755815.1"/>
    <property type="molecule type" value="Genomic_DNA"/>
</dbReference>
<evidence type="ECO:0000256" key="1">
    <source>
        <dbReference type="SAM" id="MobiDB-lite"/>
    </source>
</evidence>
<evidence type="ECO:0000313" key="3">
    <source>
        <dbReference type="EMBL" id="GAA0755815.1"/>
    </source>
</evidence>
<feature type="region of interest" description="Disordered" evidence="1">
    <location>
        <begin position="373"/>
        <end position="393"/>
    </location>
</feature>
<sequence>MKTTLLKTFLVFFALLMVSTIYGQTGWQIDQVDTPFTIDFDNTVAGVNNGQFDGTGFAPSPSAGQLNSNAITMTGMSDGSLAFGDNNNSADFARGTNPGVVNTGGVYAFDIATGNRALGVQPGGSDFTPGSIILRFQNKTGGTITDLILSYKIFVLNDQPRSNSFNFSYSADNVNYTDVASLDFATTESADPSPVWSKREKYTVISGLNLADDGIMYLKWTSNDISGSSNRDEIAIDDIQLIVNPSSIDYTFNNTWSPQDPSGVSRLVDNINVQSGVATITDNTQSKYVTITTSSSLQVNSNSTLEISGDLTVDGDLIFKSDASRSAQLVHATSSNLIGEITVERYIPAKRAFRFLTSPVGGQSFAASWQQGTHITGEGGANNGFDETTTDNP</sequence>
<dbReference type="RefSeq" id="WP_224453594.1">
    <property type="nucleotide sequence ID" value="NZ_BAAAGG010000005.1"/>
</dbReference>
<keyword evidence="4" id="KW-1185">Reference proteome</keyword>
<feature type="chain" id="PRO_5046962536" evidence="2">
    <location>
        <begin position="24"/>
        <end position="393"/>
    </location>
</feature>
<organism evidence="3 4">
    <name type="scientific">Psychroflexus lacisalsi</name>
    <dbReference type="NCBI Taxonomy" id="503928"/>
    <lineage>
        <taxon>Bacteria</taxon>
        <taxon>Pseudomonadati</taxon>
        <taxon>Bacteroidota</taxon>
        <taxon>Flavobacteriia</taxon>
        <taxon>Flavobacteriales</taxon>
        <taxon>Flavobacteriaceae</taxon>
        <taxon>Psychroflexus</taxon>
    </lineage>
</organism>
<proteinExistence type="predicted"/>